<protein>
    <submittedName>
        <fullName evidence="1">Uncharacterized protein</fullName>
    </submittedName>
</protein>
<dbReference type="Proteomes" id="UP000072520">
    <property type="component" value="Unassembled WGS sequence"/>
</dbReference>
<comment type="caution">
    <text evidence="1">The sequence shown here is derived from an EMBL/GenBank/DDBJ whole genome shotgun (WGS) entry which is preliminary data.</text>
</comment>
<gene>
    <name evidence="1" type="ORF">RSA13_02565</name>
</gene>
<name>A0AB34VLT6_9GAMM</name>
<reference evidence="1 2" key="1">
    <citation type="journal article" date="2016" name="Front. Microbiol.">
        <title>Genomic Resource of Rice Seed Associated Bacteria.</title>
        <authorList>
            <person name="Midha S."/>
            <person name="Bansal K."/>
            <person name="Sharma S."/>
            <person name="Kumar N."/>
            <person name="Patil P.P."/>
            <person name="Chaudhry V."/>
            <person name="Patil P.B."/>
        </authorList>
    </citation>
    <scope>NUCLEOTIDE SEQUENCE [LARGE SCALE GENOMIC DNA]</scope>
    <source>
        <strain evidence="1 2">RSA13</strain>
    </source>
</reference>
<accession>A0AB34VLT6</accession>
<dbReference type="RefSeq" id="WP_033741409.1">
    <property type="nucleotide sequence ID" value="NZ_CP049115.1"/>
</dbReference>
<proteinExistence type="predicted"/>
<evidence type="ECO:0000313" key="1">
    <source>
        <dbReference type="EMBL" id="KTT01316.1"/>
    </source>
</evidence>
<dbReference type="AlphaFoldDB" id="A0AB34VLT6"/>
<dbReference type="EMBL" id="LDSI01000002">
    <property type="protein sequence ID" value="KTT01316.1"/>
    <property type="molecule type" value="Genomic_DNA"/>
</dbReference>
<dbReference type="GeneID" id="61250995"/>
<sequence>MGSREDTEEKALELAGKVISQLLSEKASVKKEEIICALHRLGQETGDWRVRAGCEKAVLMMKRRVH</sequence>
<evidence type="ECO:0000313" key="2">
    <source>
        <dbReference type="Proteomes" id="UP000072520"/>
    </source>
</evidence>
<organism evidence="1 2">
    <name type="scientific">Pantoea stewartii</name>
    <dbReference type="NCBI Taxonomy" id="66269"/>
    <lineage>
        <taxon>Bacteria</taxon>
        <taxon>Pseudomonadati</taxon>
        <taxon>Pseudomonadota</taxon>
        <taxon>Gammaproteobacteria</taxon>
        <taxon>Enterobacterales</taxon>
        <taxon>Erwiniaceae</taxon>
        <taxon>Pantoea</taxon>
    </lineage>
</organism>